<comment type="caution">
    <text evidence="1">The sequence shown here is derived from an EMBL/GenBank/DDBJ whole genome shotgun (WGS) entry which is preliminary data.</text>
</comment>
<sequence>MGESYQAGTFADGDVLVTVHDGEALFKVNGDGAAMLTEAFLDLAGPDVLLASCAELQEWSGMARGSLELYIQREDPVVPESKARMRRQNRLRCEDLAVKPVLEDALRPRGMRIAGERGGSDGAFLIDVRYSSYDVIIYADGPGMSLLADAFSDAVTCPAGHKEVLLAR</sequence>
<protein>
    <submittedName>
        <fullName evidence="1">Uncharacterized protein</fullName>
    </submittedName>
</protein>
<organism evidence="1 2">
    <name type="scientific">Adlercreutzia shanghongiae</name>
    <dbReference type="NCBI Taxonomy" id="3111773"/>
    <lineage>
        <taxon>Bacteria</taxon>
        <taxon>Bacillati</taxon>
        <taxon>Actinomycetota</taxon>
        <taxon>Coriobacteriia</taxon>
        <taxon>Eggerthellales</taxon>
        <taxon>Eggerthellaceae</taxon>
        <taxon>Adlercreutzia</taxon>
    </lineage>
</organism>
<reference evidence="1 2" key="1">
    <citation type="submission" date="2024-01" db="EMBL/GenBank/DDBJ databases">
        <title>novel species in genus Adlercreutzia.</title>
        <authorList>
            <person name="Liu X."/>
        </authorList>
    </citation>
    <scope>NUCLEOTIDE SEQUENCE [LARGE SCALE GENOMIC DNA]</scope>
    <source>
        <strain evidence="1 2">R22</strain>
    </source>
</reference>
<dbReference type="Proteomes" id="UP001343724">
    <property type="component" value="Unassembled WGS sequence"/>
</dbReference>
<gene>
    <name evidence="1" type="ORF">VJ920_07905</name>
</gene>
<name>A0ABU6IZF3_9ACTN</name>
<accession>A0ABU6IZF3</accession>
<dbReference type="EMBL" id="JAYMFH010000010">
    <property type="protein sequence ID" value="MEC4295232.1"/>
    <property type="molecule type" value="Genomic_DNA"/>
</dbReference>
<dbReference type="RefSeq" id="WP_326440110.1">
    <property type="nucleotide sequence ID" value="NZ_JAYMFH010000010.1"/>
</dbReference>
<keyword evidence="2" id="KW-1185">Reference proteome</keyword>
<proteinExistence type="predicted"/>
<evidence type="ECO:0000313" key="1">
    <source>
        <dbReference type="EMBL" id="MEC4295232.1"/>
    </source>
</evidence>
<evidence type="ECO:0000313" key="2">
    <source>
        <dbReference type="Proteomes" id="UP001343724"/>
    </source>
</evidence>